<dbReference type="AlphaFoldDB" id="A0A1U7N416"/>
<comment type="caution">
    <text evidence="2">The sequence shown here is derived from an EMBL/GenBank/DDBJ whole genome shotgun (WGS) entry which is preliminary data.</text>
</comment>
<name>A0A1U7N416_9CYAN</name>
<reference evidence="2 3" key="1">
    <citation type="submission" date="2016-10" db="EMBL/GenBank/DDBJ databases">
        <title>Comparative genomics uncovers the prolific and rare metabolic potential of the cyanobacterial genus Moorea.</title>
        <authorList>
            <person name="Leao T."/>
            <person name="Castelao G."/>
            <person name="Korobeynikov A."/>
            <person name="Monroe E.A."/>
            <person name="Podell S."/>
            <person name="Glukhov E."/>
            <person name="Allen E."/>
            <person name="Gerwick W.H."/>
            <person name="Gerwick L."/>
        </authorList>
    </citation>
    <scope>NUCLEOTIDE SEQUENCE [LARGE SCALE GENOMIC DNA]</scope>
    <source>
        <strain evidence="2 3">PNG5-198</strain>
    </source>
</reference>
<keyword evidence="1" id="KW-0812">Transmembrane</keyword>
<proteinExistence type="predicted"/>
<protein>
    <submittedName>
        <fullName evidence="2">Uncharacterized protein</fullName>
    </submittedName>
</protein>
<dbReference type="Proteomes" id="UP000186657">
    <property type="component" value="Unassembled WGS sequence"/>
</dbReference>
<dbReference type="EMBL" id="MKZS01000001">
    <property type="protein sequence ID" value="OLT60697.1"/>
    <property type="molecule type" value="Genomic_DNA"/>
</dbReference>
<keyword evidence="3" id="KW-1185">Reference proteome</keyword>
<keyword evidence="1" id="KW-0472">Membrane</keyword>
<accession>A0A1U7N416</accession>
<evidence type="ECO:0000256" key="1">
    <source>
        <dbReference type="SAM" id="Phobius"/>
    </source>
</evidence>
<feature type="transmembrane region" description="Helical" evidence="1">
    <location>
        <begin position="65"/>
        <end position="86"/>
    </location>
</feature>
<evidence type="ECO:0000313" key="2">
    <source>
        <dbReference type="EMBL" id="OLT60697.1"/>
    </source>
</evidence>
<organism evidence="2 3">
    <name type="scientific">Moorena bouillonii PNG</name>
    <dbReference type="NCBI Taxonomy" id="568701"/>
    <lineage>
        <taxon>Bacteria</taxon>
        <taxon>Bacillati</taxon>
        <taxon>Cyanobacteriota</taxon>
        <taxon>Cyanophyceae</taxon>
        <taxon>Coleofasciculales</taxon>
        <taxon>Coleofasciculaceae</taxon>
        <taxon>Moorena</taxon>
    </lineage>
</organism>
<sequence length="122" mass="13977">MEVIGWSWLGGTYVTIKLRKIHIRPTSTSEKTLCHTRLLLILAKELLIALNVAQWRAFIQDQGKMPWGVTGTGLTFLAALTVAFAWKSVQLRALFYQKSDRICRKRHNFFGIILLLYKLSKG</sequence>
<keyword evidence="1" id="KW-1133">Transmembrane helix</keyword>
<gene>
    <name evidence="2" type="ORF">BJP37_18455</name>
</gene>
<evidence type="ECO:0000313" key="3">
    <source>
        <dbReference type="Proteomes" id="UP000186657"/>
    </source>
</evidence>